<reference evidence="1 2" key="1">
    <citation type="submission" date="2012-04" db="EMBL/GenBank/DDBJ databases">
        <authorList>
            <person name="Genoscope - CEA"/>
        </authorList>
    </citation>
    <scope>NUCLEOTIDE SEQUENCE [LARGE SCALE GENOMIC DNA]</scope>
    <source>
        <strain evidence="1 2">9717</strain>
    </source>
</reference>
<proteinExistence type="predicted"/>
<organism evidence="1 2">
    <name type="scientific">Microcystis aeruginosa PCC 9717</name>
    <dbReference type="NCBI Taxonomy" id="1160286"/>
    <lineage>
        <taxon>Bacteria</taxon>
        <taxon>Bacillati</taxon>
        <taxon>Cyanobacteriota</taxon>
        <taxon>Cyanophyceae</taxon>
        <taxon>Oscillatoriophycideae</taxon>
        <taxon>Chroococcales</taxon>
        <taxon>Microcystaceae</taxon>
        <taxon>Microcystis</taxon>
    </lineage>
</organism>
<dbReference type="Pfam" id="PF11850">
    <property type="entry name" value="DUF3370"/>
    <property type="match status" value="1"/>
</dbReference>
<dbReference type="HOGENOM" id="CLU_029327_0_0_3"/>
<dbReference type="Proteomes" id="UP000003172">
    <property type="component" value="Unassembled WGS sequence"/>
</dbReference>
<protein>
    <recommendedName>
        <fullName evidence="3">DUF3370 domain-containing protein</fullName>
    </recommendedName>
</protein>
<dbReference type="RefSeq" id="WP_002756737.1">
    <property type="nucleotide sequence ID" value="NZ_HE972658.1"/>
</dbReference>
<dbReference type="EMBL" id="CAII01000090">
    <property type="protein sequence ID" value="CCH96280.1"/>
    <property type="molecule type" value="Genomic_DNA"/>
</dbReference>
<sequence>MYPVHNILENLLVNWQTANGKRQTGKWQTYWKNKIMGTLQAKNHILKPVFIIISGLAITQTIGCTTFNSYHQKNQVNAQTPAKPAPQEIVQTGEVRPLPGSLDKIPVFNSNSPEWIKNEGILLSTFTPNNKKVPAAHLNFPIQGRFDLFAHHYTHNPKDLQTLYIGVILHNPSKKPITINLLQGASYLMTEAPFVTLQPYIENNDGKAFSGPGARAVADVLRGVRQKEFPARIVIAAGGSQMLLNHPIPVRNLEKPVNGRSSFFRLNSSGKIYAASLAMFAKKNADGSERAPPLKEWQDLLNNGNFAGPRDKTPTPPDAKGGQLIYSRVAGISEGATWKANLTDNTKTQTLTIPEPGKIISYPIANLRGGRLGTEQSQTAKMLVRYPDTAYEAHGNYGVEYQLNIPLTNNTNKNQTVSITLETPLKEDRLSEKGIKFRKPSLDFPFFRGTVRLKYSDDQGKQQTRYVHLWHRTGQVLDPLLKLDLKPGTQLKVQLDVIYPPDSTPPQVVTIKTLEN</sequence>
<name>I4FKV5_MICAE</name>
<evidence type="ECO:0000313" key="1">
    <source>
        <dbReference type="EMBL" id="CCH96280.1"/>
    </source>
</evidence>
<accession>I4FKV5</accession>
<dbReference type="InterPro" id="IPR021801">
    <property type="entry name" value="DUF3370"/>
</dbReference>
<dbReference type="AlphaFoldDB" id="I4FKV5"/>
<evidence type="ECO:0008006" key="3">
    <source>
        <dbReference type="Google" id="ProtNLM"/>
    </source>
</evidence>
<gene>
    <name evidence="1" type="ORF">MICAB_180009</name>
</gene>
<evidence type="ECO:0000313" key="2">
    <source>
        <dbReference type="Proteomes" id="UP000003172"/>
    </source>
</evidence>
<comment type="caution">
    <text evidence="1">The sequence shown here is derived from an EMBL/GenBank/DDBJ whole genome shotgun (WGS) entry which is preliminary data.</text>
</comment>